<dbReference type="InterPro" id="IPR036249">
    <property type="entry name" value="Thioredoxin-like_sf"/>
</dbReference>
<proteinExistence type="predicted"/>
<feature type="signal peptide" evidence="1">
    <location>
        <begin position="1"/>
        <end position="21"/>
    </location>
</feature>
<dbReference type="InterPro" id="IPR012336">
    <property type="entry name" value="Thioredoxin-like_fold"/>
</dbReference>
<reference evidence="3 4" key="1">
    <citation type="journal article" date="2017" name="Int. J. Syst. Evol. Microbiol.">
        <title>Erythrobacter aquimixticola sp. nov., isolated from the junction between the ocean and a freshwater spring.</title>
        <authorList>
            <person name="Park S."/>
            <person name="Jung Y.T."/>
            <person name="Choi S.J."/>
            <person name="Yoon J.H."/>
        </authorList>
    </citation>
    <scope>NUCLEOTIDE SEQUENCE [LARGE SCALE GENOMIC DNA]</scope>
    <source>
        <strain evidence="3 4">JSSK-14</strain>
    </source>
</reference>
<organism evidence="3 4">
    <name type="scientific">Aurantiacibacter aquimixticola</name>
    <dbReference type="NCBI Taxonomy" id="1958945"/>
    <lineage>
        <taxon>Bacteria</taxon>
        <taxon>Pseudomonadati</taxon>
        <taxon>Pseudomonadota</taxon>
        <taxon>Alphaproteobacteria</taxon>
        <taxon>Sphingomonadales</taxon>
        <taxon>Erythrobacteraceae</taxon>
        <taxon>Aurantiacibacter</taxon>
    </lineage>
</organism>
<feature type="domain" description="Thioredoxin-like fold" evidence="2">
    <location>
        <begin position="58"/>
        <end position="238"/>
    </location>
</feature>
<dbReference type="Gene3D" id="3.40.30.10">
    <property type="entry name" value="Glutaredoxin"/>
    <property type="match status" value="1"/>
</dbReference>
<dbReference type="OrthoDB" id="8478320at2"/>
<dbReference type="EMBL" id="RAHX01000001">
    <property type="protein sequence ID" value="RJY08035.1"/>
    <property type="molecule type" value="Genomic_DNA"/>
</dbReference>
<dbReference type="Gene3D" id="1.10.40.110">
    <property type="match status" value="1"/>
</dbReference>
<dbReference type="PROSITE" id="PS51257">
    <property type="entry name" value="PROKAR_LIPOPROTEIN"/>
    <property type="match status" value="1"/>
</dbReference>
<gene>
    <name evidence="3" type="ORF">D6201_00490</name>
</gene>
<accession>A0A419RQJ7</accession>
<keyword evidence="4" id="KW-1185">Reference proteome</keyword>
<evidence type="ECO:0000313" key="3">
    <source>
        <dbReference type="EMBL" id="RJY08035.1"/>
    </source>
</evidence>
<comment type="caution">
    <text evidence="3">The sequence shown here is derived from an EMBL/GenBank/DDBJ whole genome shotgun (WGS) entry which is preliminary data.</text>
</comment>
<dbReference type="Proteomes" id="UP000285232">
    <property type="component" value="Unassembled WGS sequence"/>
</dbReference>
<sequence length="249" mass="26503">MNASRRIALALIAAPLSLGLAACNGDAEGGEVAEGEALDPIAAPEGQQWTDLVQATDEEGYLLGNPDAPIKLIEYGSFTCGACASFVQNGVDELKEDYVNTGLVSFELRNFDRNGIDTTISSIVRCGPDEIFHPLADQVWTNFDTVMTGVQSAQLEGVENLPENQRWVAVASETGLLDFFASRGISRNQAATCLADADAVQGLSERTNTTADELGVTGTPTFFVNGNRVDGTTWDVLEPVLQRAGARSE</sequence>
<dbReference type="GO" id="GO:0016853">
    <property type="term" value="F:isomerase activity"/>
    <property type="evidence" value="ECO:0007669"/>
    <property type="project" value="UniProtKB-KW"/>
</dbReference>
<dbReference type="SUPFAM" id="SSF52833">
    <property type="entry name" value="Thioredoxin-like"/>
    <property type="match status" value="1"/>
</dbReference>
<evidence type="ECO:0000256" key="1">
    <source>
        <dbReference type="SAM" id="SignalP"/>
    </source>
</evidence>
<keyword evidence="3" id="KW-0413">Isomerase</keyword>
<dbReference type="CDD" id="cd02972">
    <property type="entry name" value="DsbA_family"/>
    <property type="match status" value="1"/>
</dbReference>
<dbReference type="RefSeq" id="WP_120046925.1">
    <property type="nucleotide sequence ID" value="NZ_RAHX01000001.1"/>
</dbReference>
<name>A0A419RQJ7_9SPHN</name>
<evidence type="ECO:0000259" key="2">
    <source>
        <dbReference type="Pfam" id="PF13462"/>
    </source>
</evidence>
<evidence type="ECO:0000313" key="4">
    <source>
        <dbReference type="Proteomes" id="UP000285232"/>
    </source>
</evidence>
<dbReference type="Pfam" id="PF13462">
    <property type="entry name" value="Thioredoxin_4"/>
    <property type="match status" value="1"/>
</dbReference>
<feature type="chain" id="PRO_5019032343" evidence="1">
    <location>
        <begin position="22"/>
        <end position="249"/>
    </location>
</feature>
<dbReference type="AlphaFoldDB" id="A0A419RQJ7"/>
<protein>
    <submittedName>
        <fullName evidence="3">Protein-disulfide isomerase</fullName>
    </submittedName>
</protein>
<keyword evidence="1" id="KW-0732">Signal</keyword>